<dbReference type="RefSeq" id="XP_064854140.1">
    <property type="nucleotide sequence ID" value="XM_064998068.1"/>
</dbReference>
<proteinExistence type="predicted"/>
<comment type="caution">
    <text evidence="1">The sequence shown here is derived from an EMBL/GenBank/DDBJ whole genome shotgun (WGS) entry which is preliminary data.</text>
</comment>
<evidence type="ECO:0000313" key="1">
    <source>
        <dbReference type="EMBL" id="GMM37144.1"/>
    </source>
</evidence>
<accession>A0AAV5QQZ4</accession>
<evidence type="ECO:0000313" key="2">
    <source>
        <dbReference type="Proteomes" id="UP001360560"/>
    </source>
</evidence>
<gene>
    <name evidence="1" type="ORF">DASC09_044690</name>
</gene>
<dbReference type="AlphaFoldDB" id="A0AAV5QQZ4"/>
<dbReference type="Proteomes" id="UP001360560">
    <property type="component" value="Unassembled WGS sequence"/>
</dbReference>
<dbReference type="EMBL" id="BTFZ01000011">
    <property type="protein sequence ID" value="GMM37144.1"/>
    <property type="molecule type" value="Genomic_DNA"/>
</dbReference>
<reference evidence="1 2" key="1">
    <citation type="journal article" date="2023" name="Elife">
        <title>Identification of key yeast species and microbe-microbe interactions impacting larval growth of Drosophila in the wild.</title>
        <authorList>
            <person name="Mure A."/>
            <person name="Sugiura Y."/>
            <person name="Maeda R."/>
            <person name="Honda K."/>
            <person name="Sakurai N."/>
            <person name="Takahashi Y."/>
            <person name="Watada M."/>
            <person name="Katoh T."/>
            <person name="Gotoh A."/>
            <person name="Gotoh Y."/>
            <person name="Taniguchi I."/>
            <person name="Nakamura K."/>
            <person name="Hayashi T."/>
            <person name="Katayama T."/>
            <person name="Uemura T."/>
            <person name="Hattori Y."/>
        </authorList>
    </citation>
    <scope>NUCLEOTIDE SEQUENCE [LARGE SCALE GENOMIC DNA]</scope>
    <source>
        <strain evidence="1 2">SC-9</strain>
    </source>
</reference>
<protein>
    <submittedName>
        <fullName evidence="1">Uncharacterized protein</fullName>
    </submittedName>
</protein>
<sequence>MDVAVIAFIDCLNSTYDYCCGHQSMSKPRDQSSFANWGDRSTGDFGLTCDADADTAAQLLYDMFNVKCNNPFVVKPFGDTMIDGFDLGVGSQN</sequence>
<dbReference type="GeneID" id="90075119"/>
<name>A0AAV5QQZ4_9ASCO</name>
<keyword evidence="2" id="KW-1185">Reference proteome</keyword>
<organism evidence="1 2">
    <name type="scientific">Saccharomycopsis crataegensis</name>
    <dbReference type="NCBI Taxonomy" id="43959"/>
    <lineage>
        <taxon>Eukaryota</taxon>
        <taxon>Fungi</taxon>
        <taxon>Dikarya</taxon>
        <taxon>Ascomycota</taxon>
        <taxon>Saccharomycotina</taxon>
        <taxon>Saccharomycetes</taxon>
        <taxon>Saccharomycopsidaceae</taxon>
        <taxon>Saccharomycopsis</taxon>
    </lineage>
</organism>